<dbReference type="EMBL" id="MVGC01000089">
    <property type="protein sequence ID" value="RJE24237.1"/>
    <property type="molecule type" value="Genomic_DNA"/>
</dbReference>
<organism evidence="3 4">
    <name type="scientific">Aspergillus sclerotialis</name>
    <dbReference type="NCBI Taxonomy" id="2070753"/>
    <lineage>
        <taxon>Eukaryota</taxon>
        <taxon>Fungi</taxon>
        <taxon>Dikarya</taxon>
        <taxon>Ascomycota</taxon>
        <taxon>Pezizomycotina</taxon>
        <taxon>Eurotiomycetes</taxon>
        <taxon>Eurotiomycetidae</taxon>
        <taxon>Eurotiales</taxon>
        <taxon>Aspergillaceae</taxon>
        <taxon>Aspergillus</taxon>
        <taxon>Aspergillus subgen. Polypaecilum</taxon>
    </lineage>
</organism>
<dbReference type="Proteomes" id="UP000266188">
    <property type="component" value="Unassembled WGS sequence"/>
</dbReference>
<dbReference type="OrthoDB" id="4356069at2759"/>
<proteinExistence type="predicted"/>
<keyword evidence="2" id="KW-0472">Membrane</keyword>
<name>A0A3A2ZS62_9EURO</name>
<feature type="compositionally biased region" description="Polar residues" evidence="1">
    <location>
        <begin position="130"/>
        <end position="141"/>
    </location>
</feature>
<keyword evidence="4" id="KW-1185">Reference proteome</keyword>
<evidence type="ECO:0000256" key="2">
    <source>
        <dbReference type="SAM" id="Phobius"/>
    </source>
</evidence>
<feature type="compositionally biased region" description="Polar residues" evidence="1">
    <location>
        <begin position="225"/>
        <end position="242"/>
    </location>
</feature>
<evidence type="ECO:0000313" key="3">
    <source>
        <dbReference type="EMBL" id="RJE24237.1"/>
    </source>
</evidence>
<feature type="compositionally biased region" description="Basic and acidic residues" evidence="1">
    <location>
        <begin position="184"/>
        <end position="200"/>
    </location>
</feature>
<feature type="region of interest" description="Disordered" evidence="1">
    <location>
        <begin position="112"/>
        <end position="149"/>
    </location>
</feature>
<evidence type="ECO:0000256" key="1">
    <source>
        <dbReference type="SAM" id="MobiDB-lite"/>
    </source>
</evidence>
<feature type="compositionally biased region" description="Polar residues" evidence="1">
    <location>
        <begin position="207"/>
        <end position="218"/>
    </location>
</feature>
<sequence length="325" mass="36134">MRSATLALAGSSANFYPLAILVLLGRTIAAVRGSVSYAAFHVLPVVLTISSFRRFHMIGPLKTMSALIKKLRRKRKLSTEFHSRWGDVSITYPTEGSWSQRGQPSGLVANTLNASRPGAGVKRRSDSLDLHSSPQSTLHSITNDDDDGLREDYAMTIPTGHYDARLRHRAKGYKHPCHGLKIIDSRHETRIGTRDSAERSDSEDDSPTSNNRGRNATESTRKESVGTSSQRASKSPPLSVTSRMRRHSQQSNSTEPTLSMPNTASSLNTNFARSSVSAPSTTDESRMVYTNNKIYEDKKLPLRRYHEQNTVVRQELVPSYDELYG</sequence>
<feature type="compositionally biased region" description="Polar residues" evidence="1">
    <location>
        <begin position="249"/>
        <end position="267"/>
    </location>
</feature>
<dbReference type="AlphaFoldDB" id="A0A3A2ZS62"/>
<reference evidence="4" key="1">
    <citation type="submission" date="2017-02" db="EMBL/GenBank/DDBJ databases">
        <authorList>
            <person name="Tafer H."/>
            <person name="Lopandic K."/>
        </authorList>
    </citation>
    <scope>NUCLEOTIDE SEQUENCE [LARGE SCALE GENOMIC DNA]</scope>
    <source>
        <strain evidence="4">CBS 366.77</strain>
    </source>
</reference>
<evidence type="ECO:0000313" key="4">
    <source>
        <dbReference type="Proteomes" id="UP000266188"/>
    </source>
</evidence>
<feature type="transmembrane region" description="Helical" evidence="2">
    <location>
        <begin position="31"/>
        <end position="52"/>
    </location>
</feature>
<feature type="region of interest" description="Disordered" evidence="1">
    <location>
        <begin position="184"/>
        <end position="267"/>
    </location>
</feature>
<accession>A0A3A2ZS62</accession>
<protein>
    <submittedName>
        <fullName evidence="3">Uncharacterized protein</fullName>
    </submittedName>
</protein>
<keyword evidence="2" id="KW-0812">Transmembrane</keyword>
<comment type="caution">
    <text evidence="3">The sequence shown here is derived from an EMBL/GenBank/DDBJ whole genome shotgun (WGS) entry which is preliminary data.</text>
</comment>
<gene>
    <name evidence="3" type="ORF">PHISCL_03447</name>
</gene>
<keyword evidence="2" id="KW-1133">Transmembrane helix</keyword>